<dbReference type="SMART" id="SM00382">
    <property type="entry name" value="AAA"/>
    <property type="match status" value="1"/>
</dbReference>
<evidence type="ECO:0000256" key="2">
    <source>
        <dbReference type="ARBA" id="ARBA00022741"/>
    </source>
</evidence>
<dbReference type="PANTHER" id="PTHR42781:SF8">
    <property type="entry name" value="BICARBONATE TRANSPORT ATP-BINDING PROTEIN CMPC"/>
    <property type="match status" value="1"/>
</dbReference>
<evidence type="ECO:0000313" key="6">
    <source>
        <dbReference type="Proteomes" id="UP000184447"/>
    </source>
</evidence>
<dbReference type="AlphaFoldDB" id="A0A1M5UD47"/>
<evidence type="ECO:0000256" key="3">
    <source>
        <dbReference type="ARBA" id="ARBA00022840"/>
    </source>
</evidence>
<evidence type="ECO:0000259" key="4">
    <source>
        <dbReference type="PROSITE" id="PS50893"/>
    </source>
</evidence>
<dbReference type="Pfam" id="PF00005">
    <property type="entry name" value="ABC_tran"/>
    <property type="match status" value="1"/>
</dbReference>
<dbReference type="Gene3D" id="3.40.50.300">
    <property type="entry name" value="P-loop containing nucleotide triphosphate hydrolases"/>
    <property type="match status" value="1"/>
</dbReference>
<organism evidence="5 6">
    <name type="scientific">Clostridium grantii DSM 8605</name>
    <dbReference type="NCBI Taxonomy" id="1121316"/>
    <lineage>
        <taxon>Bacteria</taxon>
        <taxon>Bacillati</taxon>
        <taxon>Bacillota</taxon>
        <taxon>Clostridia</taxon>
        <taxon>Eubacteriales</taxon>
        <taxon>Clostridiaceae</taxon>
        <taxon>Clostridium</taxon>
    </lineage>
</organism>
<keyword evidence="1" id="KW-0813">Transport</keyword>
<name>A0A1M5UD47_9CLOT</name>
<keyword evidence="2" id="KW-0547">Nucleotide-binding</keyword>
<dbReference type="InterPro" id="IPR050093">
    <property type="entry name" value="ABC_SmlMolc_Importer"/>
</dbReference>
<dbReference type="SUPFAM" id="SSF52540">
    <property type="entry name" value="P-loop containing nucleoside triphosphate hydrolases"/>
    <property type="match status" value="1"/>
</dbReference>
<sequence length="242" mass="28665">MKIVDLHKKYNDLYVLKNLNMEISEQKICAIMGPSGCGKTTLLNIIASIIEKDQGKLIEIEDKKKSYLFQEPRLIPWKTVYENIGFVLKGNYNKIKANEIIHETLKDMELEEFKYFYPDKLSGGMRQRVALARAFSYPCDILLMDEPFKSLDLELRYNLMLRFMKMWKKQKPTVIFVTHDIQAAVMLSDYIYILSNKPTKVCEIIENNIPIKERYFYNKEFLQLEKTLYNKLIKISDYIIEK</sequence>
<evidence type="ECO:0000313" key="5">
    <source>
        <dbReference type="EMBL" id="SHH60887.1"/>
    </source>
</evidence>
<dbReference type="InterPro" id="IPR003439">
    <property type="entry name" value="ABC_transporter-like_ATP-bd"/>
</dbReference>
<proteinExistence type="predicted"/>
<feature type="domain" description="ABC transporter" evidence="4">
    <location>
        <begin position="1"/>
        <end position="221"/>
    </location>
</feature>
<dbReference type="InterPro" id="IPR027417">
    <property type="entry name" value="P-loop_NTPase"/>
</dbReference>
<dbReference type="Proteomes" id="UP000184447">
    <property type="component" value="Unassembled WGS sequence"/>
</dbReference>
<keyword evidence="6" id="KW-1185">Reference proteome</keyword>
<dbReference type="InterPro" id="IPR003593">
    <property type="entry name" value="AAA+_ATPase"/>
</dbReference>
<dbReference type="RefSeq" id="WP_073338021.1">
    <property type="nucleotide sequence ID" value="NZ_FQXM01000007.1"/>
</dbReference>
<dbReference type="PROSITE" id="PS00211">
    <property type="entry name" value="ABC_TRANSPORTER_1"/>
    <property type="match status" value="1"/>
</dbReference>
<dbReference type="STRING" id="1121316.SAMN02745207_01719"/>
<evidence type="ECO:0000256" key="1">
    <source>
        <dbReference type="ARBA" id="ARBA00022448"/>
    </source>
</evidence>
<dbReference type="InterPro" id="IPR017871">
    <property type="entry name" value="ABC_transporter-like_CS"/>
</dbReference>
<dbReference type="PANTHER" id="PTHR42781">
    <property type="entry name" value="SPERMIDINE/PUTRESCINE IMPORT ATP-BINDING PROTEIN POTA"/>
    <property type="match status" value="1"/>
</dbReference>
<accession>A0A1M5UD47</accession>
<dbReference type="GO" id="GO:0005524">
    <property type="term" value="F:ATP binding"/>
    <property type="evidence" value="ECO:0007669"/>
    <property type="project" value="UniProtKB-KW"/>
</dbReference>
<dbReference type="EMBL" id="FQXM01000007">
    <property type="protein sequence ID" value="SHH60887.1"/>
    <property type="molecule type" value="Genomic_DNA"/>
</dbReference>
<reference evidence="5 6" key="1">
    <citation type="submission" date="2016-11" db="EMBL/GenBank/DDBJ databases">
        <authorList>
            <person name="Jaros S."/>
            <person name="Januszkiewicz K."/>
            <person name="Wedrychowicz H."/>
        </authorList>
    </citation>
    <scope>NUCLEOTIDE SEQUENCE [LARGE SCALE GENOMIC DNA]</scope>
    <source>
        <strain evidence="5 6">DSM 8605</strain>
    </source>
</reference>
<dbReference type="PROSITE" id="PS50893">
    <property type="entry name" value="ABC_TRANSPORTER_2"/>
    <property type="match status" value="1"/>
</dbReference>
<gene>
    <name evidence="5" type="ORF">SAMN02745207_01719</name>
</gene>
<dbReference type="OrthoDB" id="9801958at2"/>
<keyword evidence="3 5" id="KW-0067">ATP-binding</keyword>
<protein>
    <submittedName>
        <fullName evidence="5">NitT/TauT family transport system ATP-binding protein</fullName>
    </submittedName>
</protein>
<dbReference type="GO" id="GO:0016887">
    <property type="term" value="F:ATP hydrolysis activity"/>
    <property type="evidence" value="ECO:0007669"/>
    <property type="project" value="InterPro"/>
</dbReference>